<organism evidence="1 3">
    <name type="scientific">Sphagnum jensenii</name>
    <dbReference type="NCBI Taxonomy" id="128206"/>
    <lineage>
        <taxon>Eukaryota</taxon>
        <taxon>Viridiplantae</taxon>
        <taxon>Streptophyta</taxon>
        <taxon>Embryophyta</taxon>
        <taxon>Bryophyta</taxon>
        <taxon>Sphagnophytina</taxon>
        <taxon>Sphagnopsida</taxon>
        <taxon>Sphagnales</taxon>
        <taxon>Sphagnaceae</taxon>
        <taxon>Sphagnum</taxon>
    </lineage>
</organism>
<dbReference type="Pfam" id="PF04998">
    <property type="entry name" value="RNA_pol_Rpb1_5"/>
    <property type="match status" value="1"/>
</dbReference>
<dbReference type="PANTHER" id="PTHR48446:SF1">
    <property type="entry name" value="DNA-DIRECTED RNA POLYMERASE SUBUNIT BETA' N-TERMINAL SECTION"/>
    <property type="match status" value="1"/>
</dbReference>
<dbReference type="InterPro" id="IPR007081">
    <property type="entry name" value="RNA_pol_Rpb1_5"/>
</dbReference>
<protein>
    <submittedName>
        <fullName evidence="1">Uncharacterized protein</fullName>
    </submittedName>
</protein>
<keyword evidence="3" id="KW-1185">Reference proteome</keyword>
<reference evidence="1" key="1">
    <citation type="submission" date="2024-02" db="EMBL/GenBank/DDBJ databases">
        <authorList>
            <consortium name="ELIXIR-Norway"/>
            <consortium name="Elixir Norway"/>
        </authorList>
    </citation>
    <scope>NUCLEOTIDE SEQUENCE</scope>
</reference>
<dbReference type="PANTHER" id="PTHR48446">
    <property type="entry name" value="DNA-DIRECTED RNA POLYMERASE SUBUNIT BETA' N-TERMINAL SECTION"/>
    <property type="match status" value="1"/>
</dbReference>
<evidence type="ECO:0000313" key="1">
    <source>
        <dbReference type="EMBL" id="CAK9278124.1"/>
    </source>
</evidence>
<evidence type="ECO:0000313" key="3">
    <source>
        <dbReference type="Proteomes" id="UP001497444"/>
    </source>
</evidence>
<sequence>MGTPGVDGRHTTSNHVIEAEQTLGIEAARKCIIDEIQCTMASHGMSIDLRHTMLLADVMTYKGEVLGITSECIIMGIPMPIGTGLFKICQQVEKLPKLAYGPLPLLS</sequence>
<dbReference type="SUPFAM" id="SSF64484">
    <property type="entry name" value="beta and beta-prime subunits of DNA dependent RNA-polymerase"/>
    <property type="match status" value="1"/>
</dbReference>
<name>A0ABP0XG70_9BRYO</name>
<dbReference type="EMBL" id="OZ020104">
    <property type="protein sequence ID" value="CAK9278302.1"/>
    <property type="molecule type" value="Genomic_DNA"/>
</dbReference>
<accession>A0ABP0XG70</accession>
<evidence type="ECO:0000313" key="2">
    <source>
        <dbReference type="EMBL" id="CAK9278302.1"/>
    </source>
</evidence>
<dbReference type="Proteomes" id="UP001497444">
    <property type="component" value="Chromosome 8"/>
</dbReference>
<dbReference type="InterPro" id="IPR015700">
    <property type="entry name" value="RPC1"/>
</dbReference>
<gene>
    <name evidence="1" type="ORF">CSSPJE1EN1_LOCUS23602</name>
    <name evidence="2" type="ORF">CSSPJE1EN1_LOCUS23780</name>
</gene>
<proteinExistence type="predicted"/>
<dbReference type="EMBL" id="OZ020103">
    <property type="protein sequence ID" value="CAK9278124.1"/>
    <property type="molecule type" value="Genomic_DNA"/>
</dbReference>